<evidence type="ECO:0000313" key="2">
    <source>
        <dbReference type="Proteomes" id="UP000297762"/>
    </source>
</evidence>
<dbReference type="OrthoDB" id="344518at2"/>
<dbReference type="RefSeq" id="WP_135650846.1">
    <property type="nucleotide sequence ID" value="NZ_RQGF01000030.1"/>
</dbReference>
<comment type="caution">
    <text evidence="1">The sequence shown here is derived from an EMBL/GenBank/DDBJ whole genome shotgun (WGS) entry which is preliminary data.</text>
</comment>
<name>A0A4R9K1N7_9LEPT</name>
<sequence length="203" mass="23038">MSPSPDQDPIFLSVAREIQGSASTGRVLEKVSGLSVDGSKGEELFSEIRNKKETAWDFRSVALLIRLIQQNRQSVSHSYEEAMARYSKVNTLTAKRKANEEEVRLKQTLTDYILKIESNFEKNDRADESILKEITRFFDGLESAEKLSEANISSLNLSPKSVSQIQPILDKYEECFQEYSKLKPVLGRLIRIADYIIEDAEGL</sequence>
<dbReference type="EMBL" id="RQGF01000030">
    <property type="protein sequence ID" value="TGL59632.1"/>
    <property type="molecule type" value="Genomic_DNA"/>
</dbReference>
<dbReference type="AlphaFoldDB" id="A0A4R9K1N7"/>
<reference evidence="1" key="1">
    <citation type="journal article" date="2019" name="PLoS Negl. Trop. Dis.">
        <title>Revisiting the worldwide diversity of Leptospira species in the environment.</title>
        <authorList>
            <person name="Vincent A.T."/>
            <person name="Schiettekatte O."/>
            <person name="Bourhy P."/>
            <person name="Veyrier F.J."/>
            <person name="Picardeau M."/>
        </authorList>
    </citation>
    <scope>NUCLEOTIDE SEQUENCE [LARGE SCALE GENOMIC DNA]</scope>
    <source>
        <strain evidence="1">201702455</strain>
    </source>
</reference>
<organism evidence="1 2">
    <name type="scientific">Leptospira sarikeiensis</name>
    <dbReference type="NCBI Taxonomy" id="2484943"/>
    <lineage>
        <taxon>Bacteria</taxon>
        <taxon>Pseudomonadati</taxon>
        <taxon>Spirochaetota</taxon>
        <taxon>Spirochaetia</taxon>
        <taxon>Leptospirales</taxon>
        <taxon>Leptospiraceae</taxon>
        <taxon>Leptospira</taxon>
    </lineage>
</organism>
<gene>
    <name evidence="1" type="ORF">EHQ64_16210</name>
</gene>
<protein>
    <submittedName>
        <fullName evidence="1">Uncharacterized protein</fullName>
    </submittedName>
</protein>
<evidence type="ECO:0000313" key="1">
    <source>
        <dbReference type="EMBL" id="TGL59632.1"/>
    </source>
</evidence>
<keyword evidence="2" id="KW-1185">Reference proteome</keyword>
<accession>A0A4R9K1N7</accession>
<dbReference type="Proteomes" id="UP000297762">
    <property type="component" value="Unassembled WGS sequence"/>
</dbReference>
<proteinExistence type="predicted"/>